<evidence type="ECO:0000313" key="3">
    <source>
        <dbReference type="Proteomes" id="UP000076532"/>
    </source>
</evidence>
<protein>
    <recommendedName>
        <fullName evidence="1">DUF7770 domain-containing protein</fullName>
    </recommendedName>
</protein>
<dbReference type="InterPro" id="IPR056672">
    <property type="entry name" value="DUF7770"/>
</dbReference>
<name>A0A166FPD8_9AGAM</name>
<accession>A0A166FPD8</accession>
<proteinExistence type="predicted"/>
<dbReference type="EMBL" id="KV417587">
    <property type="protein sequence ID" value="KZP17022.1"/>
    <property type="molecule type" value="Genomic_DNA"/>
</dbReference>
<sequence>MTSGDFFFEDILALAKGEARPPKMSELDADFIQRQLKVEIEFFDITNLTLGPDPEGVHNREQIDSLNHSVIYTELDDAGKARFSMENRGNAKKGTNSRGVLTVKFQGFDGASKKTTKSIHRPWNSRGRVVTLNNFVVMLDHMGASGFTMTTDLQGCRSWVQGILRPLIEAQFIDIDIEDVEMKWSSISTGHIAANKRPDKVIRVSLARMDEYFQYYFTTHGDKRLKGMPEGVWDKPLPSGQALFAYCEDQFPYLLEPEEEEDNTGKGKEVV</sequence>
<dbReference type="Proteomes" id="UP000076532">
    <property type="component" value="Unassembled WGS sequence"/>
</dbReference>
<evidence type="ECO:0000259" key="1">
    <source>
        <dbReference type="Pfam" id="PF24968"/>
    </source>
</evidence>
<gene>
    <name evidence="2" type="ORF">FIBSPDRAFT_1047133</name>
</gene>
<organism evidence="2 3">
    <name type="scientific">Athelia psychrophila</name>
    <dbReference type="NCBI Taxonomy" id="1759441"/>
    <lineage>
        <taxon>Eukaryota</taxon>
        <taxon>Fungi</taxon>
        <taxon>Dikarya</taxon>
        <taxon>Basidiomycota</taxon>
        <taxon>Agaricomycotina</taxon>
        <taxon>Agaricomycetes</taxon>
        <taxon>Agaricomycetidae</taxon>
        <taxon>Atheliales</taxon>
        <taxon>Atheliaceae</taxon>
        <taxon>Athelia</taxon>
    </lineage>
</organism>
<feature type="domain" description="DUF7770" evidence="1">
    <location>
        <begin position="59"/>
        <end position="176"/>
    </location>
</feature>
<evidence type="ECO:0000313" key="2">
    <source>
        <dbReference type="EMBL" id="KZP17022.1"/>
    </source>
</evidence>
<keyword evidence="3" id="KW-1185">Reference proteome</keyword>
<dbReference type="Pfam" id="PF24968">
    <property type="entry name" value="DUF7770"/>
    <property type="match status" value="1"/>
</dbReference>
<reference evidence="2 3" key="1">
    <citation type="journal article" date="2016" name="Mol. Biol. Evol.">
        <title>Comparative Genomics of Early-Diverging Mushroom-Forming Fungi Provides Insights into the Origins of Lignocellulose Decay Capabilities.</title>
        <authorList>
            <person name="Nagy L.G."/>
            <person name="Riley R."/>
            <person name="Tritt A."/>
            <person name="Adam C."/>
            <person name="Daum C."/>
            <person name="Floudas D."/>
            <person name="Sun H."/>
            <person name="Yadav J.S."/>
            <person name="Pangilinan J."/>
            <person name="Larsson K.H."/>
            <person name="Matsuura K."/>
            <person name="Barry K."/>
            <person name="Labutti K."/>
            <person name="Kuo R."/>
            <person name="Ohm R.A."/>
            <person name="Bhattacharya S.S."/>
            <person name="Shirouzu T."/>
            <person name="Yoshinaga Y."/>
            <person name="Martin F.M."/>
            <person name="Grigoriev I.V."/>
            <person name="Hibbett D.S."/>
        </authorList>
    </citation>
    <scope>NUCLEOTIDE SEQUENCE [LARGE SCALE GENOMIC DNA]</scope>
    <source>
        <strain evidence="2 3">CBS 109695</strain>
    </source>
</reference>
<dbReference type="OrthoDB" id="10499006at2759"/>
<dbReference type="AlphaFoldDB" id="A0A166FPD8"/>